<dbReference type="OrthoDB" id="1287559at2759"/>
<dbReference type="FunCoup" id="D8MA03">
    <property type="interactions" value="296"/>
</dbReference>
<accession>D8MA03</accession>
<evidence type="ECO:0000256" key="5">
    <source>
        <dbReference type="ARBA" id="ARBA00022691"/>
    </source>
</evidence>
<dbReference type="PANTHER" id="PTHR10920:SF18">
    <property type="entry name" value="RRNA METHYLTRANSFERASE 2, MITOCHONDRIAL"/>
    <property type="match status" value="1"/>
</dbReference>
<dbReference type="InterPro" id="IPR015507">
    <property type="entry name" value="rRNA-MeTfrase_E"/>
</dbReference>
<evidence type="ECO:0000256" key="6">
    <source>
        <dbReference type="ARBA" id="ARBA00041184"/>
    </source>
</evidence>
<gene>
    <name evidence="8" type="ORF">GSBLH_T00004558001</name>
</gene>
<dbReference type="HAMAP" id="MF_01547">
    <property type="entry name" value="RNA_methyltr_E"/>
    <property type="match status" value="1"/>
</dbReference>
<evidence type="ECO:0000259" key="7">
    <source>
        <dbReference type="Pfam" id="PF01728"/>
    </source>
</evidence>
<evidence type="ECO:0000313" key="9">
    <source>
        <dbReference type="Proteomes" id="UP000008312"/>
    </source>
</evidence>
<dbReference type="AlphaFoldDB" id="D8MA03"/>
<evidence type="ECO:0000256" key="3">
    <source>
        <dbReference type="ARBA" id="ARBA00022603"/>
    </source>
</evidence>
<dbReference type="Proteomes" id="UP000008312">
    <property type="component" value="Unassembled WGS sequence"/>
</dbReference>
<evidence type="ECO:0000256" key="4">
    <source>
        <dbReference type="ARBA" id="ARBA00022679"/>
    </source>
</evidence>
<keyword evidence="2" id="KW-0698">rRNA processing</keyword>
<evidence type="ECO:0000256" key="1">
    <source>
        <dbReference type="ARBA" id="ARBA00009258"/>
    </source>
</evidence>
<dbReference type="SUPFAM" id="SSF53335">
    <property type="entry name" value="S-adenosyl-L-methionine-dependent methyltransferases"/>
    <property type="match status" value="1"/>
</dbReference>
<sequence length="259" mass="29852">MFPTILRNSCYNGWRHTILRQFTTFKTAFPKAARNGENKYSARNIKKDYLRQKGKSHSSTIWLDRQLRDPYTIMAKEEGYRSRAVYKLKEIDERFHVFREGNIVVDVGAAPGGWSQYAVERVGITIPHSVFSIDLLDIEPITGVHFLCGDFMSESARCKLEDYIDNRRVDVVISDIAPNFSGDHSIDHEKQIDMCESVIEFAKRVAKKDCSVVLKVLQGEEFPSFMKSVRSQFQSVNLIKPKASRKKSTEIYCVLKHFL</sequence>
<keyword evidence="5" id="KW-0949">S-adenosyl-L-methionine</keyword>
<name>D8MA03_BLAHO</name>
<organism evidence="8">
    <name type="scientific">Blastocystis hominis</name>
    <dbReference type="NCBI Taxonomy" id="12968"/>
    <lineage>
        <taxon>Eukaryota</taxon>
        <taxon>Sar</taxon>
        <taxon>Stramenopiles</taxon>
        <taxon>Bigyra</taxon>
        <taxon>Opalozoa</taxon>
        <taxon>Opalinata</taxon>
        <taxon>Blastocystidae</taxon>
        <taxon>Blastocystis</taxon>
    </lineage>
</organism>
<dbReference type="Pfam" id="PF01728">
    <property type="entry name" value="FtsJ"/>
    <property type="match status" value="1"/>
</dbReference>
<feature type="domain" description="Ribosomal RNA methyltransferase FtsJ" evidence="7">
    <location>
        <begin position="80"/>
        <end position="257"/>
    </location>
</feature>
<proteinExistence type="inferred from homology"/>
<dbReference type="GO" id="GO:0008650">
    <property type="term" value="F:rRNA (uridine-2'-O-)-methyltransferase activity"/>
    <property type="evidence" value="ECO:0007669"/>
    <property type="project" value="TreeGrafter"/>
</dbReference>
<dbReference type="PANTHER" id="PTHR10920">
    <property type="entry name" value="RIBOSOMAL RNA METHYLTRANSFERASE"/>
    <property type="match status" value="1"/>
</dbReference>
<evidence type="ECO:0000313" key="8">
    <source>
        <dbReference type="EMBL" id="CBK24892.2"/>
    </source>
</evidence>
<keyword evidence="9" id="KW-1185">Reference proteome</keyword>
<dbReference type="InParanoid" id="D8MA03"/>
<dbReference type="Gene3D" id="3.40.50.150">
    <property type="entry name" value="Vaccinia Virus protein VP39"/>
    <property type="match status" value="1"/>
</dbReference>
<dbReference type="RefSeq" id="XP_012898940.1">
    <property type="nucleotide sequence ID" value="XM_013043486.1"/>
</dbReference>
<comment type="similarity">
    <text evidence="1">Belongs to the class I-like SAM-binding methyltransferase superfamily. RNA methyltransferase RlmE family.</text>
</comment>
<dbReference type="InterPro" id="IPR002877">
    <property type="entry name" value="RNA_MeTrfase_FtsJ_dom"/>
</dbReference>
<keyword evidence="4 8" id="KW-0808">Transferase</keyword>
<evidence type="ECO:0000256" key="2">
    <source>
        <dbReference type="ARBA" id="ARBA00022552"/>
    </source>
</evidence>
<dbReference type="EMBL" id="FN668689">
    <property type="protein sequence ID" value="CBK24892.2"/>
    <property type="molecule type" value="Genomic_DNA"/>
</dbReference>
<dbReference type="OMA" id="HRQTDHL"/>
<dbReference type="InterPro" id="IPR050082">
    <property type="entry name" value="RNA_methyltr_RlmE"/>
</dbReference>
<dbReference type="InterPro" id="IPR029063">
    <property type="entry name" value="SAM-dependent_MTases_sf"/>
</dbReference>
<keyword evidence="3 8" id="KW-0489">Methyltransferase</keyword>
<protein>
    <recommendedName>
        <fullName evidence="6">rRNA methyltransferase 2, mitochondrial</fullName>
    </recommendedName>
</protein>
<reference evidence="8" key="1">
    <citation type="submission" date="2010-02" db="EMBL/GenBank/DDBJ databases">
        <title>Sequencing and annotation of the Blastocystis hominis genome.</title>
        <authorList>
            <person name="Wincker P."/>
        </authorList>
    </citation>
    <scope>NUCLEOTIDE SEQUENCE</scope>
    <source>
        <strain evidence="8">Singapore isolate B</strain>
    </source>
</reference>
<dbReference type="GeneID" id="24921580"/>